<keyword evidence="3 6" id="KW-0812">Transmembrane</keyword>
<organism evidence="7 8">
    <name type="scientific">Trichoderma arundinaceum</name>
    <dbReference type="NCBI Taxonomy" id="490622"/>
    <lineage>
        <taxon>Eukaryota</taxon>
        <taxon>Fungi</taxon>
        <taxon>Dikarya</taxon>
        <taxon>Ascomycota</taxon>
        <taxon>Pezizomycotina</taxon>
        <taxon>Sordariomycetes</taxon>
        <taxon>Hypocreomycetidae</taxon>
        <taxon>Hypocreales</taxon>
        <taxon>Hypocreaceae</taxon>
        <taxon>Trichoderma</taxon>
    </lineage>
</organism>
<dbReference type="OrthoDB" id="2417308at2759"/>
<evidence type="ECO:0000313" key="7">
    <source>
        <dbReference type="EMBL" id="RFU76058.1"/>
    </source>
</evidence>
<keyword evidence="4 6" id="KW-1133">Transmembrane helix</keyword>
<proteinExistence type="predicted"/>
<name>A0A395NJ07_TRIAR</name>
<feature type="transmembrane region" description="Helical" evidence="6">
    <location>
        <begin position="351"/>
        <end position="371"/>
    </location>
</feature>
<keyword evidence="8" id="KW-1185">Reference proteome</keyword>
<dbReference type="PANTHER" id="PTHR45649">
    <property type="entry name" value="AMINO-ACID PERMEASE BAT1"/>
    <property type="match status" value="1"/>
</dbReference>
<feature type="transmembrane region" description="Helical" evidence="6">
    <location>
        <begin position="156"/>
        <end position="181"/>
    </location>
</feature>
<evidence type="ECO:0000313" key="8">
    <source>
        <dbReference type="Proteomes" id="UP000266272"/>
    </source>
</evidence>
<dbReference type="Proteomes" id="UP000266272">
    <property type="component" value="Unassembled WGS sequence"/>
</dbReference>
<dbReference type="STRING" id="490622.A0A395NJ07"/>
<feature type="transmembrane region" description="Helical" evidence="6">
    <location>
        <begin position="132"/>
        <end position="149"/>
    </location>
</feature>
<dbReference type="PIRSF" id="PIRSF006060">
    <property type="entry name" value="AA_transporter"/>
    <property type="match status" value="1"/>
</dbReference>
<feature type="transmembrane region" description="Helical" evidence="6">
    <location>
        <begin position="249"/>
        <end position="272"/>
    </location>
</feature>
<feature type="transmembrane region" description="Helical" evidence="6">
    <location>
        <begin position="29"/>
        <end position="48"/>
    </location>
</feature>
<evidence type="ECO:0000256" key="1">
    <source>
        <dbReference type="ARBA" id="ARBA00004141"/>
    </source>
</evidence>
<dbReference type="PANTHER" id="PTHR45649:SF11">
    <property type="entry name" value="TRANSPORTER, PUTATIVE (EUROFUNG)-RELATED"/>
    <property type="match status" value="1"/>
</dbReference>
<reference evidence="7 8" key="1">
    <citation type="journal article" date="2018" name="PLoS Pathog.">
        <title>Evolution of structural diversity of trichothecenes, a family of toxins produced by plant pathogenic and entomopathogenic fungi.</title>
        <authorList>
            <person name="Proctor R.H."/>
            <person name="McCormick S.P."/>
            <person name="Kim H.S."/>
            <person name="Cardoza R.E."/>
            <person name="Stanley A.M."/>
            <person name="Lindo L."/>
            <person name="Kelly A."/>
            <person name="Brown D.W."/>
            <person name="Lee T."/>
            <person name="Vaughan M.M."/>
            <person name="Alexander N.J."/>
            <person name="Busman M."/>
            <person name="Gutierrez S."/>
        </authorList>
    </citation>
    <scope>NUCLEOTIDE SEQUENCE [LARGE SCALE GENOMIC DNA]</scope>
    <source>
        <strain evidence="7 8">IBT 40837</strain>
    </source>
</reference>
<evidence type="ECO:0000256" key="3">
    <source>
        <dbReference type="ARBA" id="ARBA00022692"/>
    </source>
</evidence>
<dbReference type="Gene3D" id="1.20.1740.10">
    <property type="entry name" value="Amino acid/polyamine transporter I"/>
    <property type="match status" value="1"/>
</dbReference>
<evidence type="ECO:0000256" key="5">
    <source>
        <dbReference type="ARBA" id="ARBA00023136"/>
    </source>
</evidence>
<evidence type="ECO:0000256" key="4">
    <source>
        <dbReference type="ARBA" id="ARBA00022989"/>
    </source>
</evidence>
<dbReference type="GO" id="GO:0016020">
    <property type="term" value="C:membrane"/>
    <property type="evidence" value="ECO:0007669"/>
    <property type="project" value="UniProtKB-SubCell"/>
</dbReference>
<feature type="transmembrane region" description="Helical" evidence="6">
    <location>
        <begin position="449"/>
        <end position="470"/>
    </location>
</feature>
<evidence type="ECO:0000256" key="2">
    <source>
        <dbReference type="ARBA" id="ARBA00022448"/>
    </source>
</evidence>
<feature type="transmembrane region" description="Helical" evidence="6">
    <location>
        <begin position="212"/>
        <end position="228"/>
    </location>
</feature>
<keyword evidence="5 6" id="KW-0472">Membrane</keyword>
<sequence length="509" mass="55538">MDGAQEKIQDLDDLELEAGGYQREMPRQFTVLSLGALSFALTCSWLGVGSSIGLSITDASGAGTVWSLPIAGIMTVIVGLGMAELSSAFPVAGAQYYWSFMVASDEWKPFAGYFNAWISILGWWMGSSSVSNFISSMILSIVTLWYPDYQWQHWQLWLIYVALIWLAVSLNVFGSSLIPLYNQLTFTLRNSHASAAWMFADTTTSTGWSPDGMGFVLAISNAVFSFLGSDAGAHMCEEIHNPGRNVPKVIILPLIVGLITAFPYACACLFAITDVPAVLNTATGLPLIEIYRQGTGSDVAASILMALFAFCFYSCLVGNTTACSRTLWAVSRDDALPFSNVWARVNRKFKVPINAMLLSGTFVSLYGLIFIGSSTAFSAMVSANIIFLQSSCVIPQAITFWRGRDRVLPERYFSLGRYGPIVNIISIVWVLFVDVVACLPTVLPAEPASMNYVSVVCVGLIMFVVGLWFVSKKGTFKGPKIDMETMLARRIAAMNPDSDITNSRQPLSL</sequence>
<dbReference type="PROSITE" id="PS00218">
    <property type="entry name" value="AMINO_ACID_PERMEASE_1"/>
    <property type="match status" value="1"/>
</dbReference>
<dbReference type="EMBL" id="PXOA01000388">
    <property type="protein sequence ID" value="RFU76058.1"/>
    <property type="molecule type" value="Genomic_DNA"/>
</dbReference>
<gene>
    <name evidence="7" type="ORF">TARUN_6195</name>
</gene>
<feature type="transmembrane region" description="Helical" evidence="6">
    <location>
        <begin position="421"/>
        <end position="443"/>
    </location>
</feature>
<dbReference type="AlphaFoldDB" id="A0A395NJ07"/>
<dbReference type="GO" id="GO:0022857">
    <property type="term" value="F:transmembrane transporter activity"/>
    <property type="evidence" value="ECO:0007669"/>
    <property type="project" value="InterPro"/>
</dbReference>
<feature type="transmembrane region" description="Helical" evidence="6">
    <location>
        <begin position="299"/>
        <end position="318"/>
    </location>
</feature>
<feature type="transmembrane region" description="Helical" evidence="6">
    <location>
        <begin position="377"/>
        <end position="401"/>
    </location>
</feature>
<dbReference type="InterPro" id="IPR002293">
    <property type="entry name" value="AA/rel_permease1"/>
</dbReference>
<dbReference type="InterPro" id="IPR004840">
    <property type="entry name" value="Amino_acid_permease_CS"/>
</dbReference>
<dbReference type="GO" id="GO:0006865">
    <property type="term" value="P:amino acid transport"/>
    <property type="evidence" value="ECO:0007669"/>
    <property type="project" value="InterPro"/>
</dbReference>
<keyword evidence="2" id="KW-0813">Transport</keyword>
<comment type="caution">
    <text evidence="7">The sequence shown here is derived from an EMBL/GenBank/DDBJ whole genome shotgun (WGS) entry which is preliminary data.</text>
</comment>
<evidence type="ECO:0000256" key="6">
    <source>
        <dbReference type="SAM" id="Phobius"/>
    </source>
</evidence>
<accession>A0A395NJ07</accession>
<feature type="transmembrane region" description="Helical" evidence="6">
    <location>
        <begin position="68"/>
        <end position="98"/>
    </location>
</feature>
<protein>
    <submittedName>
        <fullName evidence="7">Amino acid transporter</fullName>
    </submittedName>
</protein>
<comment type="subcellular location">
    <subcellularLocation>
        <location evidence="1">Membrane</location>
        <topology evidence="1">Multi-pass membrane protein</topology>
    </subcellularLocation>
</comment>
<dbReference type="Pfam" id="PF13520">
    <property type="entry name" value="AA_permease_2"/>
    <property type="match status" value="1"/>
</dbReference>